<proteinExistence type="predicted"/>
<dbReference type="Gene3D" id="2.60.40.10">
    <property type="entry name" value="Immunoglobulins"/>
    <property type="match status" value="4"/>
</dbReference>
<keyword evidence="2" id="KW-1185">Reference proteome</keyword>
<dbReference type="RefSeq" id="WP_142941246.1">
    <property type="nucleotide sequence ID" value="NZ_VIKR01000002.1"/>
</dbReference>
<dbReference type="OrthoDB" id="5522233at2"/>
<dbReference type="PROSITE" id="PS51257">
    <property type="entry name" value="PROKAR_LIPOPROTEIN"/>
    <property type="match status" value="1"/>
</dbReference>
<reference evidence="1 2" key="1">
    <citation type="submission" date="2019-06" db="EMBL/GenBank/DDBJ databases">
        <title>Draft genome of Aliikangiella marina GYP-15.</title>
        <authorList>
            <person name="Wang G."/>
        </authorList>
    </citation>
    <scope>NUCLEOTIDE SEQUENCE [LARGE SCALE GENOMIC DNA]</scope>
    <source>
        <strain evidence="1 2">GYP-15</strain>
    </source>
</reference>
<accession>A0A545TBQ6</accession>
<dbReference type="AlphaFoldDB" id="A0A545TBQ6"/>
<comment type="caution">
    <text evidence="1">The sequence shown here is derived from an EMBL/GenBank/DDBJ whole genome shotgun (WGS) entry which is preliminary data.</text>
</comment>
<dbReference type="InterPro" id="IPR008964">
    <property type="entry name" value="Invasin/intimin_cell_adhesion"/>
</dbReference>
<evidence type="ECO:0008006" key="3">
    <source>
        <dbReference type="Google" id="ProtNLM"/>
    </source>
</evidence>
<dbReference type="SUPFAM" id="SSF49373">
    <property type="entry name" value="Invasin/intimin cell-adhesion fragments"/>
    <property type="match status" value="3"/>
</dbReference>
<organism evidence="1 2">
    <name type="scientific">Aliikangiella marina</name>
    <dbReference type="NCBI Taxonomy" id="1712262"/>
    <lineage>
        <taxon>Bacteria</taxon>
        <taxon>Pseudomonadati</taxon>
        <taxon>Pseudomonadota</taxon>
        <taxon>Gammaproteobacteria</taxon>
        <taxon>Oceanospirillales</taxon>
        <taxon>Pleioneaceae</taxon>
        <taxon>Aliikangiella</taxon>
    </lineage>
</organism>
<dbReference type="EMBL" id="VIKR01000002">
    <property type="protein sequence ID" value="TQV74631.1"/>
    <property type="molecule type" value="Genomic_DNA"/>
</dbReference>
<dbReference type="InterPro" id="IPR013783">
    <property type="entry name" value="Ig-like_fold"/>
</dbReference>
<evidence type="ECO:0000313" key="1">
    <source>
        <dbReference type="EMBL" id="TQV74631.1"/>
    </source>
</evidence>
<gene>
    <name evidence="1" type="ORF">FLL45_06615</name>
</gene>
<dbReference type="Proteomes" id="UP000317839">
    <property type="component" value="Unassembled WGS sequence"/>
</dbReference>
<name>A0A545TBQ6_9GAMM</name>
<protein>
    <recommendedName>
        <fullName evidence="3">Big-1 domain-containing protein</fullName>
    </recommendedName>
</protein>
<evidence type="ECO:0000313" key="2">
    <source>
        <dbReference type="Proteomes" id="UP000317839"/>
    </source>
</evidence>
<sequence>MDWLRKASTPIKQLYLTATLVMFAMLTACGSGGFDEDTGPTGDSGTGGSQEPTITISLSLVSAASGQPTQTITSSNPGRVVATVTGITQPVIVTFSTDVAAIPIPTAITDGSNQATVDILAGSSLGAGTVIATVDTGENASLVYAVGATNLQMGSGSPFQEGVANVGNTQISAGGTTTVSVTIVDETGQPFTDPVDVNFSSACTSSQPATATLSSPITTVNGVASSTYLAQGCVGDDPINVTANAGGINLSASGTVNVLSADVGSIEFVSATPENIAILGAGGLGGSESSTVVFRVRDTNGNPVNGQLVNYSLNTNVGGIAINPTSATTNSEGLVQTVINSGSVATTVRVTASIDQSDPLISTQSSNLVVSTGIPDQDSFSLSASTINVEGWNIDGNTTTVTARLSDAFNNPVPDGTAVSFTTEGGSIQPSCTTQNGACSVTWTSQNPRPEGQTLAENGITPTVINGMGQKFGGRATIVATAIGEESFPDTNGNGRFDASEVTAFAGTNISGEPYDLDEAFVDHNEDGLYNPAQAGGETGGELETFSDFNNDSSFTVADGLYNGVLCSIPAHAGCSSNQSLNVRASIVLIMSGSNANFTINSTNDATADAASDDPNDLSLVIDGQNSGTVTVTIADLHNQPMPAGTTVTFTATQGSVQGSSVFTWPNDNNNGGRAFSVTVKGSQQPGNGTLIIEVETPGGLVTTNSAISIINN</sequence>